<protein>
    <submittedName>
        <fullName evidence="2">PaaI family thioesterase</fullName>
    </submittedName>
</protein>
<evidence type="ECO:0000313" key="3">
    <source>
        <dbReference type="Proteomes" id="UP001205601"/>
    </source>
</evidence>
<feature type="domain" description="Thioesterase" evidence="1">
    <location>
        <begin position="63"/>
        <end position="151"/>
    </location>
</feature>
<dbReference type="InterPro" id="IPR006683">
    <property type="entry name" value="Thioestr_dom"/>
</dbReference>
<gene>
    <name evidence="2" type="ORF">N5I32_08875</name>
</gene>
<dbReference type="Proteomes" id="UP001205601">
    <property type="component" value="Unassembled WGS sequence"/>
</dbReference>
<name>A0ABT2NL26_9RHOB</name>
<dbReference type="CDD" id="cd03443">
    <property type="entry name" value="PaaI_thioesterase"/>
    <property type="match status" value="1"/>
</dbReference>
<evidence type="ECO:0000259" key="1">
    <source>
        <dbReference type="Pfam" id="PF03061"/>
    </source>
</evidence>
<dbReference type="EMBL" id="JAOCQF010000001">
    <property type="protein sequence ID" value="MCT8329622.1"/>
    <property type="molecule type" value="Genomic_DNA"/>
</dbReference>
<dbReference type="Pfam" id="PF03061">
    <property type="entry name" value="4HBT"/>
    <property type="match status" value="1"/>
</dbReference>
<evidence type="ECO:0000313" key="2">
    <source>
        <dbReference type="EMBL" id="MCT8329622.1"/>
    </source>
</evidence>
<keyword evidence="3" id="KW-1185">Reference proteome</keyword>
<dbReference type="SUPFAM" id="SSF54637">
    <property type="entry name" value="Thioesterase/thiol ester dehydrase-isomerase"/>
    <property type="match status" value="1"/>
</dbReference>
<reference evidence="3" key="1">
    <citation type="submission" date="2023-07" db="EMBL/GenBank/DDBJ databases">
        <title>Defluviimonas sediminis sp. nov., isolated from mangrove sediment.</title>
        <authorList>
            <person name="Liu L."/>
            <person name="Li J."/>
            <person name="Huang Y."/>
            <person name="Pan J."/>
            <person name="Li M."/>
        </authorList>
    </citation>
    <scope>NUCLEOTIDE SEQUENCE [LARGE SCALE GENOMIC DNA]</scope>
    <source>
        <strain evidence="3">FT324</strain>
    </source>
</reference>
<accession>A0ABT2NL26</accession>
<proteinExistence type="predicted"/>
<dbReference type="Gene3D" id="3.10.129.10">
    <property type="entry name" value="Hotdog Thioesterase"/>
    <property type="match status" value="1"/>
</dbReference>
<dbReference type="RefSeq" id="WP_261495039.1">
    <property type="nucleotide sequence ID" value="NZ_JAOCQF010000001.1"/>
</dbReference>
<sequence>MTRQRPEPVQVVKQRRDAALKALVHGVPYIQFLGIEFDRRGDELTAILPFDDRLIGNPFLPALHGGVTAAFLEVTAIIELAWSMIWEEMESGRLDAAALGEGRLPRLPKTIDFTVDYLRSGLPRDAYARARVNRSGRRYASVHVEAWQDNRARLFAQATGHFLMSGRDG</sequence>
<organism evidence="2 3">
    <name type="scientific">Albidovulum sediminis</name>
    <dbReference type="NCBI Taxonomy" id="3066345"/>
    <lineage>
        <taxon>Bacteria</taxon>
        <taxon>Pseudomonadati</taxon>
        <taxon>Pseudomonadota</taxon>
        <taxon>Alphaproteobacteria</taxon>
        <taxon>Rhodobacterales</taxon>
        <taxon>Paracoccaceae</taxon>
        <taxon>Albidovulum</taxon>
    </lineage>
</organism>
<dbReference type="InterPro" id="IPR029069">
    <property type="entry name" value="HotDog_dom_sf"/>
</dbReference>
<comment type="caution">
    <text evidence="2">The sequence shown here is derived from an EMBL/GenBank/DDBJ whole genome shotgun (WGS) entry which is preliminary data.</text>
</comment>